<reference evidence="1" key="1">
    <citation type="submission" date="2018-01" db="EMBL/GenBank/DDBJ databases">
        <title>An insight into the sialome of Amazonian anophelines.</title>
        <authorList>
            <person name="Ribeiro J.M."/>
            <person name="Scarpassa V."/>
            <person name="Calvo E."/>
        </authorList>
    </citation>
    <scope>NUCLEOTIDE SEQUENCE</scope>
    <source>
        <tissue evidence="1">Salivary glands</tissue>
    </source>
</reference>
<name>A0A2M4B5B5_9DIPT</name>
<dbReference type="EMBL" id="GGFK01014928">
    <property type="protein sequence ID" value="MBW48249.1"/>
    <property type="molecule type" value="Transcribed_RNA"/>
</dbReference>
<accession>A0A2M4B5B5</accession>
<dbReference type="AlphaFoldDB" id="A0A2M4B5B5"/>
<sequence>MGNCVLTFRWWFSLCYRFVTYHPVQCRSPLLEIPRKNHHRCCHSRWWRPAQAALVKSFINLLSLALADCFHFVGMRGRFRKKNVQHIRCACFANIRRHTSGIPNRMPHHQHCHCQ</sequence>
<proteinExistence type="predicted"/>
<organism evidence="1">
    <name type="scientific">Anopheles triannulatus</name>
    <dbReference type="NCBI Taxonomy" id="58253"/>
    <lineage>
        <taxon>Eukaryota</taxon>
        <taxon>Metazoa</taxon>
        <taxon>Ecdysozoa</taxon>
        <taxon>Arthropoda</taxon>
        <taxon>Hexapoda</taxon>
        <taxon>Insecta</taxon>
        <taxon>Pterygota</taxon>
        <taxon>Neoptera</taxon>
        <taxon>Endopterygota</taxon>
        <taxon>Diptera</taxon>
        <taxon>Nematocera</taxon>
        <taxon>Culicoidea</taxon>
        <taxon>Culicidae</taxon>
        <taxon>Anophelinae</taxon>
        <taxon>Anopheles</taxon>
    </lineage>
</organism>
<evidence type="ECO:0000313" key="1">
    <source>
        <dbReference type="EMBL" id="MBW48249.1"/>
    </source>
</evidence>
<protein>
    <submittedName>
        <fullName evidence="1">Putative secreted protein</fullName>
    </submittedName>
</protein>